<evidence type="ECO:0000313" key="1">
    <source>
        <dbReference type="EMBL" id="OLP87370.1"/>
    </source>
</evidence>
<dbReference type="AlphaFoldDB" id="A0A1Q9CWR7"/>
<gene>
    <name evidence="1" type="ORF">AK812_SmicGene31403</name>
</gene>
<accession>A0A1Q9CWR7</accession>
<protein>
    <submittedName>
        <fullName evidence="1">Uncharacterized protein</fullName>
    </submittedName>
</protein>
<dbReference type="EMBL" id="LSRX01000863">
    <property type="protein sequence ID" value="OLP87370.1"/>
    <property type="molecule type" value="Genomic_DNA"/>
</dbReference>
<dbReference type="Proteomes" id="UP000186817">
    <property type="component" value="Unassembled WGS sequence"/>
</dbReference>
<dbReference type="OrthoDB" id="10343167at2759"/>
<sequence>MSASSDWQIGPSILEEGLGRSSREVGLSIASEVWPSLWSLRLHGSSRGIELRASSCLSSPSQDSDFDATPVREAGDGHWSWYPEDSMELAAVLAQEPGMSGCDEADECFHGAGKIQAQGTEKGGPRLMSPIMRLDVFLDEAVPDFPFAQAAKAPSV</sequence>
<comment type="caution">
    <text evidence="1">The sequence shown here is derived from an EMBL/GenBank/DDBJ whole genome shotgun (WGS) entry which is preliminary data.</text>
</comment>
<keyword evidence="2" id="KW-1185">Reference proteome</keyword>
<evidence type="ECO:0000313" key="2">
    <source>
        <dbReference type="Proteomes" id="UP000186817"/>
    </source>
</evidence>
<organism evidence="1 2">
    <name type="scientific">Symbiodinium microadriaticum</name>
    <name type="common">Dinoflagellate</name>
    <name type="synonym">Zooxanthella microadriatica</name>
    <dbReference type="NCBI Taxonomy" id="2951"/>
    <lineage>
        <taxon>Eukaryota</taxon>
        <taxon>Sar</taxon>
        <taxon>Alveolata</taxon>
        <taxon>Dinophyceae</taxon>
        <taxon>Suessiales</taxon>
        <taxon>Symbiodiniaceae</taxon>
        <taxon>Symbiodinium</taxon>
    </lineage>
</organism>
<reference evidence="1 2" key="1">
    <citation type="submission" date="2016-02" db="EMBL/GenBank/DDBJ databases">
        <title>Genome analysis of coral dinoflagellate symbionts highlights evolutionary adaptations to a symbiotic lifestyle.</title>
        <authorList>
            <person name="Aranda M."/>
            <person name="Li Y."/>
            <person name="Liew Y.J."/>
            <person name="Baumgarten S."/>
            <person name="Simakov O."/>
            <person name="Wilson M."/>
            <person name="Piel J."/>
            <person name="Ashoor H."/>
            <person name="Bougouffa S."/>
            <person name="Bajic V.B."/>
            <person name="Ryu T."/>
            <person name="Ravasi T."/>
            <person name="Bayer T."/>
            <person name="Micklem G."/>
            <person name="Kim H."/>
            <person name="Bhak J."/>
            <person name="Lajeunesse T.C."/>
            <person name="Voolstra C.R."/>
        </authorList>
    </citation>
    <scope>NUCLEOTIDE SEQUENCE [LARGE SCALE GENOMIC DNA]</scope>
    <source>
        <strain evidence="1 2">CCMP2467</strain>
    </source>
</reference>
<proteinExistence type="predicted"/>
<name>A0A1Q9CWR7_SYMMI</name>